<feature type="domain" description="HTH cro/C1-type" evidence="1">
    <location>
        <begin position="18"/>
        <end position="72"/>
    </location>
</feature>
<accession>A0A2N3XR59</accession>
<evidence type="ECO:0000313" key="3">
    <source>
        <dbReference type="Proteomes" id="UP000233786"/>
    </source>
</evidence>
<dbReference type="GO" id="GO:0003677">
    <property type="term" value="F:DNA binding"/>
    <property type="evidence" value="ECO:0007669"/>
    <property type="project" value="InterPro"/>
</dbReference>
<dbReference type="SMART" id="SM00530">
    <property type="entry name" value="HTH_XRE"/>
    <property type="match status" value="1"/>
</dbReference>
<dbReference type="Gene3D" id="1.10.260.40">
    <property type="entry name" value="lambda repressor-like DNA-binding domains"/>
    <property type="match status" value="1"/>
</dbReference>
<dbReference type="Pfam" id="PF13560">
    <property type="entry name" value="HTH_31"/>
    <property type="match status" value="1"/>
</dbReference>
<dbReference type="RefSeq" id="WP_063713974.1">
    <property type="nucleotide sequence ID" value="NZ_CP172070.1"/>
</dbReference>
<dbReference type="Proteomes" id="UP000233786">
    <property type="component" value="Unassembled WGS sequence"/>
</dbReference>
<sequence>MAGDGKGTPKVRALGAELREHREAAGVTLRKLATKLGKHHSVLARYETGEKRPEPETVAAIMTALDASPSERSRIVELARVAGDANWVAVGDSSHRDMTTLIEYERTARAIVEVATTVIPGLLQTYDYAHEIISRWSPHDAGVRTATRVGRRDVLTKQNAPTFTAIITENALREPIGGPAVHAEQLRHLVAAVEVDNIEILVVPSRATEWNPSHAGSFIHFAFTKGEPIVYIEHFSSLTLLHSPKEVKAFQDAVTTLRDVAMDASDSAKFIAELAAAAEGGSSHDDSAELA</sequence>
<dbReference type="PROSITE" id="PS50943">
    <property type="entry name" value="HTH_CROC1"/>
    <property type="match status" value="1"/>
</dbReference>
<dbReference type="CDD" id="cd00093">
    <property type="entry name" value="HTH_XRE"/>
    <property type="match status" value="1"/>
</dbReference>
<gene>
    <name evidence="2" type="ORF">A8926_0662</name>
</gene>
<evidence type="ECO:0000259" key="1">
    <source>
        <dbReference type="PROSITE" id="PS50943"/>
    </source>
</evidence>
<name>A0A2N3XR59_SACSN</name>
<comment type="caution">
    <text evidence="2">The sequence shown here is derived from an EMBL/GenBank/DDBJ whole genome shotgun (WGS) entry which is preliminary data.</text>
</comment>
<organism evidence="2 3">
    <name type="scientific">Saccharopolyspora spinosa</name>
    <dbReference type="NCBI Taxonomy" id="60894"/>
    <lineage>
        <taxon>Bacteria</taxon>
        <taxon>Bacillati</taxon>
        <taxon>Actinomycetota</taxon>
        <taxon>Actinomycetes</taxon>
        <taxon>Pseudonocardiales</taxon>
        <taxon>Pseudonocardiaceae</taxon>
        <taxon>Saccharopolyspora</taxon>
    </lineage>
</organism>
<proteinExistence type="predicted"/>
<dbReference type="InterPro" id="IPR010982">
    <property type="entry name" value="Lambda_DNA-bd_dom_sf"/>
</dbReference>
<dbReference type="InterPro" id="IPR001387">
    <property type="entry name" value="Cro/C1-type_HTH"/>
</dbReference>
<reference evidence="2" key="1">
    <citation type="submission" date="2017-12" db="EMBL/GenBank/DDBJ databases">
        <title>Sequencing the genomes of 1000 Actinobacteria strains.</title>
        <authorList>
            <person name="Klenk H.-P."/>
        </authorList>
    </citation>
    <scope>NUCLEOTIDE SEQUENCE [LARGE SCALE GENOMIC DNA]</scope>
    <source>
        <strain evidence="2">DSM 44228</strain>
    </source>
</reference>
<dbReference type="STRING" id="994479.GCA_000194155_06055"/>
<dbReference type="AlphaFoldDB" id="A0A2N3XR59"/>
<keyword evidence="3" id="KW-1185">Reference proteome</keyword>
<protein>
    <submittedName>
        <fullName evidence="2">Helix-turn-helix protein</fullName>
    </submittedName>
</protein>
<dbReference type="Pfam" id="PF19054">
    <property type="entry name" value="DUF5753"/>
    <property type="match status" value="1"/>
</dbReference>
<evidence type="ECO:0000313" key="2">
    <source>
        <dbReference type="EMBL" id="PKW13153.1"/>
    </source>
</evidence>
<dbReference type="SUPFAM" id="SSF47413">
    <property type="entry name" value="lambda repressor-like DNA-binding domains"/>
    <property type="match status" value="1"/>
</dbReference>
<dbReference type="EMBL" id="PJNB01000001">
    <property type="protein sequence ID" value="PKW13153.1"/>
    <property type="molecule type" value="Genomic_DNA"/>
</dbReference>
<dbReference type="InterPro" id="IPR043917">
    <property type="entry name" value="DUF5753"/>
</dbReference>